<dbReference type="Proteomes" id="UP000016932">
    <property type="component" value="Unassembled WGS sequence"/>
</dbReference>
<evidence type="ECO:0008006" key="3">
    <source>
        <dbReference type="Google" id="ProtNLM"/>
    </source>
</evidence>
<name>M3AIL0_PSEFD</name>
<dbReference type="VEuPathDB" id="FungiDB:MYCFIDRAFT_42165"/>
<sequence>IDFVTTFLNGNLKEEVYIVLPLGLPYTRGPNKGKKVIIRLRKGLYRLKQSPRI</sequence>
<evidence type="ECO:0000313" key="2">
    <source>
        <dbReference type="Proteomes" id="UP000016932"/>
    </source>
</evidence>
<feature type="non-terminal residue" evidence="1">
    <location>
        <position position="1"/>
    </location>
</feature>
<gene>
    <name evidence="1" type="ORF">MYCFIDRAFT_42165</name>
</gene>
<dbReference type="GeneID" id="19339463"/>
<proteinExistence type="predicted"/>
<dbReference type="OrthoDB" id="4092852at2759"/>
<dbReference type="KEGG" id="pfj:MYCFIDRAFT_42165"/>
<dbReference type="RefSeq" id="XP_007931967.1">
    <property type="nucleotide sequence ID" value="XM_007933776.1"/>
</dbReference>
<dbReference type="EMBL" id="KB446566">
    <property type="protein sequence ID" value="EME77287.1"/>
    <property type="molecule type" value="Genomic_DNA"/>
</dbReference>
<protein>
    <recommendedName>
        <fullName evidence="3">Reverse transcriptase Ty1/copia-type domain-containing protein</fullName>
    </recommendedName>
</protein>
<reference evidence="1 2" key="1">
    <citation type="journal article" date="2012" name="PLoS Pathog.">
        <title>Diverse lifestyles and strategies of plant pathogenesis encoded in the genomes of eighteen Dothideomycetes fungi.</title>
        <authorList>
            <person name="Ohm R.A."/>
            <person name="Feau N."/>
            <person name="Henrissat B."/>
            <person name="Schoch C.L."/>
            <person name="Horwitz B.A."/>
            <person name="Barry K.W."/>
            <person name="Condon B.J."/>
            <person name="Copeland A.C."/>
            <person name="Dhillon B."/>
            <person name="Glaser F."/>
            <person name="Hesse C.N."/>
            <person name="Kosti I."/>
            <person name="LaButti K."/>
            <person name="Lindquist E.A."/>
            <person name="Lucas S."/>
            <person name="Salamov A.A."/>
            <person name="Bradshaw R.E."/>
            <person name="Ciuffetti L."/>
            <person name="Hamelin R.C."/>
            <person name="Kema G.H.J."/>
            <person name="Lawrence C."/>
            <person name="Scott J.A."/>
            <person name="Spatafora J.W."/>
            <person name="Turgeon B.G."/>
            <person name="de Wit P.J.G.M."/>
            <person name="Zhong S."/>
            <person name="Goodwin S.B."/>
            <person name="Grigoriev I.V."/>
        </authorList>
    </citation>
    <scope>NUCLEOTIDE SEQUENCE [LARGE SCALE GENOMIC DNA]</scope>
    <source>
        <strain evidence="1 2">CIRAD86</strain>
    </source>
</reference>
<evidence type="ECO:0000313" key="1">
    <source>
        <dbReference type="EMBL" id="EME77287.1"/>
    </source>
</evidence>
<dbReference type="HOGENOM" id="CLU_3074411_0_0_1"/>
<keyword evidence="2" id="KW-1185">Reference proteome</keyword>
<accession>M3AIL0</accession>
<dbReference type="AlphaFoldDB" id="M3AIL0"/>
<organism evidence="1 2">
    <name type="scientific">Pseudocercospora fijiensis (strain CIRAD86)</name>
    <name type="common">Black leaf streak disease fungus</name>
    <name type="synonym">Mycosphaerella fijiensis</name>
    <dbReference type="NCBI Taxonomy" id="383855"/>
    <lineage>
        <taxon>Eukaryota</taxon>
        <taxon>Fungi</taxon>
        <taxon>Dikarya</taxon>
        <taxon>Ascomycota</taxon>
        <taxon>Pezizomycotina</taxon>
        <taxon>Dothideomycetes</taxon>
        <taxon>Dothideomycetidae</taxon>
        <taxon>Mycosphaerellales</taxon>
        <taxon>Mycosphaerellaceae</taxon>
        <taxon>Pseudocercospora</taxon>
    </lineage>
</organism>